<dbReference type="EMBL" id="ATAE01000045">
    <property type="protein sequence ID" value="ERN51744.1"/>
    <property type="molecule type" value="Genomic_DNA"/>
</dbReference>
<organism evidence="2 3">
    <name type="scientific">Alkalihalophilus marmarensis DSM 21297</name>
    <dbReference type="NCBI Taxonomy" id="1188261"/>
    <lineage>
        <taxon>Bacteria</taxon>
        <taxon>Bacillati</taxon>
        <taxon>Bacillota</taxon>
        <taxon>Bacilli</taxon>
        <taxon>Bacillales</taxon>
        <taxon>Bacillaceae</taxon>
        <taxon>Alkalihalophilus</taxon>
    </lineage>
</organism>
<evidence type="ECO:0000313" key="2">
    <source>
        <dbReference type="EMBL" id="ERN51744.1"/>
    </source>
</evidence>
<dbReference type="AlphaFoldDB" id="U6SJ41"/>
<dbReference type="PATRIC" id="fig|1188261.3.peg.3427"/>
<keyword evidence="1" id="KW-1133">Transmembrane helix</keyword>
<comment type="caution">
    <text evidence="2">The sequence shown here is derived from an EMBL/GenBank/DDBJ whole genome shotgun (WGS) entry which is preliminary data.</text>
</comment>
<feature type="transmembrane region" description="Helical" evidence="1">
    <location>
        <begin position="46"/>
        <end position="67"/>
    </location>
</feature>
<keyword evidence="3" id="KW-1185">Reference proteome</keyword>
<keyword evidence="1" id="KW-0472">Membrane</keyword>
<evidence type="ECO:0000313" key="3">
    <source>
        <dbReference type="Proteomes" id="UP000017170"/>
    </source>
</evidence>
<protein>
    <submittedName>
        <fullName evidence="2">Uncharacterized protein</fullName>
    </submittedName>
</protein>
<gene>
    <name evidence="2" type="ORF">A33I_01120</name>
</gene>
<name>U6SJ41_9BACI</name>
<dbReference type="RefSeq" id="WP_022629463.1">
    <property type="nucleotide sequence ID" value="NZ_ATAE01000045.1"/>
</dbReference>
<keyword evidence="1" id="KW-0812">Transmembrane</keyword>
<evidence type="ECO:0000256" key="1">
    <source>
        <dbReference type="SAM" id="Phobius"/>
    </source>
</evidence>
<dbReference type="Proteomes" id="UP000017170">
    <property type="component" value="Unassembled WGS sequence"/>
</dbReference>
<reference evidence="2 3" key="1">
    <citation type="journal article" date="2013" name="Genome Announc.">
        <title>Genome Sequence of the Extreme Obligate Alkaliphile Bacillus marmarensis Strain DSM 21297.</title>
        <authorList>
            <person name="Wernick D.G."/>
            <person name="Choi K.Y."/>
            <person name="Tat C.A."/>
            <person name="Lafontaine Rivera J.G."/>
            <person name="Liao J.C."/>
        </authorList>
    </citation>
    <scope>NUCLEOTIDE SEQUENCE [LARGE SCALE GENOMIC DNA]</scope>
    <source>
        <strain evidence="2 3">DSM 21297</strain>
    </source>
</reference>
<sequence length="82" mass="9534">MNKDKQSLLKSVHAAFIIGKIMAFLFGLLIVIIFVSDARAKSEEEWIVIVISWFIVSFLPIAILHIIHKYIFLKKYPECKKK</sequence>
<proteinExistence type="predicted"/>
<feature type="transmembrane region" description="Helical" evidence="1">
    <location>
        <begin position="12"/>
        <end position="34"/>
    </location>
</feature>
<accession>U6SJ41</accession>